<dbReference type="Gene3D" id="1.10.540.10">
    <property type="entry name" value="Acyl-CoA dehydrogenase/oxidase, N-terminal domain"/>
    <property type="match status" value="1"/>
</dbReference>
<comment type="cofactor">
    <cofactor evidence="1">
        <name>FAD</name>
        <dbReference type="ChEBI" id="CHEBI:57692"/>
    </cofactor>
</comment>
<dbReference type="Pfam" id="PF00441">
    <property type="entry name" value="Acyl-CoA_dh_1"/>
    <property type="match status" value="1"/>
</dbReference>
<dbReference type="PANTHER" id="PTHR43884:SF20">
    <property type="entry name" value="ACYL-COA DEHYDROGENASE FADE28"/>
    <property type="match status" value="1"/>
</dbReference>
<organism evidence="8 9">
    <name type="scientific">Pseudonocardia acidicola</name>
    <dbReference type="NCBI Taxonomy" id="2724939"/>
    <lineage>
        <taxon>Bacteria</taxon>
        <taxon>Bacillati</taxon>
        <taxon>Actinomycetota</taxon>
        <taxon>Actinomycetes</taxon>
        <taxon>Pseudonocardiales</taxon>
        <taxon>Pseudonocardiaceae</taxon>
        <taxon>Pseudonocardia</taxon>
    </lineage>
</organism>
<sequence length="383" mass="39944">MSLLSEEQVELRAAVARCVERSDGPRPYLVGEPGTEQPWDAELWRVLGTEVGVAGLVVPEELGGSGARIADLAVVAEALGGGLAPVPFFGTVALATSALLVHAGDEVAREVLGRIAAGDTTATLAYCEDPGSWEIDEAAAAAATVATREGDAWRVTGRGAFVVDAATADVVLVPARTEAGIGLFEVDGSADGVTRRQSASLDLTRPLGSIELDGAPARLIGAESGAEARLRTALDLALVVLAAEQVGGMQRCLDGAVEYAKQRVQFDRPIGSFQAIKHNLVDVLLKVEMARSAAEAATAAADAYLAEPGEETARRLSVAASLAKSTCSDAFMHTAEETLHVYGGTGFTWEHDAHLHYRRAKASELFLGTAVQHRERLAVGAGL</sequence>
<dbReference type="SUPFAM" id="SSF47203">
    <property type="entry name" value="Acyl-CoA dehydrogenase C-terminal domain-like"/>
    <property type="match status" value="1"/>
</dbReference>
<evidence type="ECO:0000259" key="7">
    <source>
        <dbReference type="Pfam" id="PF02771"/>
    </source>
</evidence>
<dbReference type="InterPro" id="IPR009100">
    <property type="entry name" value="AcylCoA_DH/oxidase_NM_dom_sf"/>
</dbReference>
<dbReference type="InterPro" id="IPR009075">
    <property type="entry name" value="AcylCo_DH/oxidase_C"/>
</dbReference>
<proteinExistence type="inferred from homology"/>
<evidence type="ECO:0000256" key="5">
    <source>
        <dbReference type="ARBA" id="ARBA00023002"/>
    </source>
</evidence>
<accession>A0ABX1S9H2</accession>
<evidence type="ECO:0000313" key="8">
    <source>
        <dbReference type="EMBL" id="NMH98213.1"/>
    </source>
</evidence>
<gene>
    <name evidence="8" type="ORF">HF526_12960</name>
</gene>
<dbReference type="Gene3D" id="1.20.140.10">
    <property type="entry name" value="Butyryl-CoA Dehydrogenase, subunit A, domain 3"/>
    <property type="match status" value="1"/>
</dbReference>
<name>A0ABX1S9H2_9PSEU</name>
<evidence type="ECO:0000256" key="3">
    <source>
        <dbReference type="ARBA" id="ARBA00022630"/>
    </source>
</evidence>
<keyword evidence="5" id="KW-0560">Oxidoreductase</keyword>
<reference evidence="8 9" key="1">
    <citation type="submission" date="2020-04" db="EMBL/GenBank/DDBJ databases">
        <authorList>
            <person name="Klaysubun C."/>
            <person name="Duangmal K."/>
            <person name="Lipun K."/>
        </authorList>
    </citation>
    <scope>NUCLEOTIDE SEQUENCE [LARGE SCALE GENOMIC DNA]</scope>
    <source>
        <strain evidence="8 9">K10HN5</strain>
    </source>
</reference>
<dbReference type="InterPro" id="IPR046373">
    <property type="entry name" value="Acyl-CoA_Oxase/DH_mid-dom_sf"/>
</dbReference>
<dbReference type="PANTHER" id="PTHR43884">
    <property type="entry name" value="ACYL-COA DEHYDROGENASE"/>
    <property type="match status" value="1"/>
</dbReference>
<dbReference type="RefSeq" id="WP_169381661.1">
    <property type="nucleotide sequence ID" value="NZ_JAAXLA010000020.1"/>
</dbReference>
<keyword evidence="4" id="KW-0274">FAD</keyword>
<dbReference type="InterPro" id="IPR013786">
    <property type="entry name" value="AcylCoA_DH/ox_N"/>
</dbReference>
<keyword evidence="3" id="KW-0285">Flavoprotein</keyword>
<dbReference type="InterPro" id="IPR037069">
    <property type="entry name" value="AcylCoA_DH/ox_N_sf"/>
</dbReference>
<evidence type="ECO:0000259" key="6">
    <source>
        <dbReference type="Pfam" id="PF00441"/>
    </source>
</evidence>
<feature type="domain" description="Acyl-CoA dehydrogenase/oxidase C-terminal" evidence="6">
    <location>
        <begin position="232"/>
        <end position="378"/>
    </location>
</feature>
<dbReference type="Pfam" id="PF02771">
    <property type="entry name" value="Acyl-CoA_dh_N"/>
    <property type="match status" value="1"/>
</dbReference>
<protein>
    <submittedName>
        <fullName evidence="8">Acyl-CoA/acyl-ACP dehydrogenase</fullName>
    </submittedName>
</protein>
<dbReference type="SUPFAM" id="SSF56645">
    <property type="entry name" value="Acyl-CoA dehydrogenase NM domain-like"/>
    <property type="match status" value="1"/>
</dbReference>
<comment type="similarity">
    <text evidence="2">Belongs to the acyl-CoA dehydrogenase family.</text>
</comment>
<dbReference type="CDD" id="cd00567">
    <property type="entry name" value="ACAD"/>
    <property type="match status" value="1"/>
</dbReference>
<dbReference type="InterPro" id="IPR036250">
    <property type="entry name" value="AcylCo_DH-like_C"/>
</dbReference>
<evidence type="ECO:0000313" key="9">
    <source>
        <dbReference type="Proteomes" id="UP000820669"/>
    </source>
</evidence>
<evidence type="ECO:0000256" key="2">
    <source>
        <dbReference type="ARBA" id="ARBA00009347"/>
    </source>
</evidence>
<keyword evidence="9" id="KW-1185">Reference proteome</keyword>
<dbReference type="EMBL" id="JAAXLA010000020">
    <property type="protein sequence ID" value="NMH98213.1"/>
    <property type="molecule type" value="Genomic_DNA"/>
</dbReference>
<feature type="domain" description="Acyl-CoA dehydrogenase/oxidase N-terminal" evidence="7">
    <location>
        <begin position="5"/>
        <end position="119"/>
    </location>
</feature>
<dbReference type="Gene3D" id="2.40.110.10">
    <property type="entry name" value="Butyryl-CoA Dehydrogenase, subunit A, domain 2"/>
    <property type="match status" value="1"/>
</dbReference>
<comment type="caution">
    <text evidence="8">The sequence shown here is derived from an EMBL/GenBank/DDBJ whole genome shotgun (WGS) entry which is preliminary data.</text>
</comment>
<evidence type="ECO:0000256" key="1">
    <source>
        <dbReference type="ARBA" id="ARBA00001974"/>
    </source>
</evidence>
<evidence type="ECO:0000256" key="4">
    <source>
        <dbReference type="ARBA" id="ARBA00022827"/>
    </source>
</evidence>
<dbReference type="Proteomes" id="UP000820669">
    <property type="component" value="Unassembled WGS sequence"/>
</dbReference>